<organism evidence="2 3">
    <name type="scientific">Roseateles oligotrophus</name>
    <dbReference type="NCBI Taxonomy" id="1769250"/>
    <lineage>
        <taxon>Bacteria</taxon>
        <taxon>Pseudomonadati</taxon>
        <taxon>Pseudomonadota</taxon>
        <taxon>Betaproteobacteria</taxon>
        <taxon>Burkholderiales</taxon>
        <taxon>Sphaerotilaceae</taxon>
        <taxon>Roseateles</taxon>
    </lineage>
</organism>
<protein>
    <submittedName>
        <fullName evidence="2">Putative DNA-binding transcriptional regulator AlpA</fullName>
    </submittedName>
</protein>
<evidence type="ECO:0000256" key="1">
    <source>
        <dbReference type="SAM" id="MobiDB-lite"/>
    </source>
</evidence>
<gene>
    <name evidence="2" type="ORF">HNP55_003701</name>
</gene>
<dbReference type="InterPro" id="IPR010260">
    <property type="entry name" value="AlpA"/>
</dbReference>
<dbReference type="Gene3D" id="1.10.238.160">
    <property type="match status" value="1"/>
</dbReference>
<dbReference type="GO" id="GO:0003677">
    <property type="term" value="F:DNA binding"/>
    <property type="evidence" value="ECO:0007669"/>
    <property type="project" value="UniProtKB-KW"/>
</dbReference>
<comment type="caution">
    <text evidence="2">The sequence shown here is derived from an EMBL/GenBank/DDBJ whole genome shotgun (WGS) entry which is preliminary data.</text>
</comment>
<evidence type="ECO:0000313" key="2">
    <source>
        <dbReference type="EMBL" id="MBB4845155.1"/>
    </source>
</evidence>
<name>A0A840LDW3_9BURK</name>
<accession>A0A840LDW3</accession>
<evidence type="ECO:0000313" key="3">
    <source>
        <dbReference type="Proteomes" id="UP000562027"/>
    </source>
</evidence>
<proteinExistence type="predicted"/>
<dbReference type="AlphaFoldDB" id="A0A840LDW3"/>
<feature type="region of interest" description="Disordered" evidence="1">
    <location>
        <begin position="1"/>
        <end position="35"/>
    </location>
</feature>
<dbReference type="Proteomes" id="UP000562027">
    <property type="component" value="Unassembled WGS sequence"/>
</dbReference>
<keyword evidence="2" id="KW-0238">DNA-binding</keyword>
<dbReference type="EMBL" id="JACHLP010000007">
    <property type="protein sequence ID" value="MBB4845155.1"/>
    <property type="molecule type" value="Genomic_DNA"/>
</dbReference>
<dbReference type="Pfam" id="PF05930">
    <property type="entry name" value="Phage_AlpA"/>
    <property type="match status" value="1"/>
</dbReference>
<reference evidence="2 3" key="1">
    <citation type="submission" date="2020-08" db="EMBL/GenBank/DDBJ databases">
        <title>Functional genomics of gut bacteria from endangered species of beetles.</title>
        <authorList>
            <person name="Carlos-Shanley C."/>
        </authorList>
    </citation>
    <scope>NUCLEOTIDE SEQUENCE [LARGE SCALE GENOMIC DNA]</scope>
    <source>
        <strain evidence="2 3">S00239</strain>
    </source>
</reference>
<sequence length="98" mass="10673">MNFGPHEEPNMPTATTILQLVPPSRAASTPPPTLPETGFVREARLLVFLPFSHSTLWRRVSAGTFPAPIKLSERVTAWRAEDVRAWIKAQGDGGPPSG</sequence>
<keyword evidence="3" id="KW-1185">Reference proteome</keyword>